<evidence type="ECO:0000313" key="2">
    <source>
        <dbReference type="Proteomes" id="UP000831701"/>
    </source>
</evidence>
<accession>A0ACB8VKW6</accession>
<gene>
    <name evidence="1" type="ORF">L3Q82_017546</name>
</gene>
<name>A0ACB8VKW6_9TELE</name>
<evidence type="ECO:0000313" key="1">
    <source>
        <dbReference type="EMBL" id="KAI3356315.1"/>
    </source>
</evidence>
<dbReference type="Proteomes" id="UP000831701">
    <property type="component" value="Chromosome 20"/>
</dbReference>
<proteinExistence type="predicted"/>
<sequence>MASAGSVLSKEQLLCPICLDLFNLPVSTPCGHNYCRDCIQGYWQSANVSQCPMCKQKFYRRPELKVNTFIAEVASQFKMSLEKRDENEVSPAAQHSGPKGEVSCDVCIGKRVKALKSCLDCLASFCKTHLEPHHVLGTFKKHRLISPMMSMRDRVCQKHEKLMDVFCNTDQTYVCQVCIKKDHRAHHTVPVEDESRDRRAQIGGINAEVEDMIDRRLQKINEINQTVRLSRGNTERETEESLQVFNKLLHIVQRGKDEVVEAIGTKQKQVENRASGLIGELEQEIDELRRRKAELGQLERAEDDLYLLQSFPALSTLPAAKNWSDTRVESAVYVGTARRAVRRVVCQLEETVKAEVKRLCEIECQRARESAVDVTLDPDTAHPKLVLSKNRKQVYHGDVALSLPDKPERFYPGVSVLGKESFSSGRFYYEVQVKGKTEWDIGVGLESINRKGENILNPESGYWSLGMRQNNSYWALSSTPICVPLVERPQRLGVYLDLECGQMAVELPRRPLSPVLSAVVWTLLSAGILLAFCFLLFTLRFKNNRIVKMSSPNLNVLTLFGSVLTYSSGFLFAVDERTHSHGGPSTAVLQARIWTLCVGSTLVFGPILGKTWRLYRVFTQRVPDKRVIIRDIQLMGLVAVLILVDTLVLTAWNLTDPIRCSRSVGAVVTVVERDISYSLSQLDTCSSVYSDLWVIIIAVQKGCLLLYGTYLAGLTSNVSHPPVNQSPTIITAVSLITVSSAIAVPVSIFLQAWPNLVYSTVAGAIFICTLATNCMLFVPQLTQWRQFEEDQNNPSQMAKYFSSPSKSQPSVYSQDEVYYLLGENNSMKKLINEKNAVIDSLQEQVNNAKDKLLRLMSASQPIEDHDMDSSNTNLHSSSTQTTELQSDGPSSSSLPQRDAQSRLLAPHLSTHLTAVKPSPEPCPAAHSSTASAASSPLPVEVDVGENQRGVTTAGPTSSDTAESRTGEDLKHPVSLQSPGCLRTAEETVDFVTSLQSRRGLNPSQVETFNSQSGFTSQLGSNARLAGFVSSEQLQEILQELSALRSPSQLSRAPSQLKFTEASALSPLSLQMPCSPHPPMLFRYPSISPYTMRKRRPPFHSSRRGLVPSCFYTGSEAAGCRRVRGNCQNSGTHPDGDSTFLQVHSPDLELEEEGEEEDGEGNEANRKYQRRVSRSHRCSALPCAENDHAADVEAGADTEQHHRHIRDSCGYWDSDSSSSTDYCYYHRPYCDSCLQRGSLLSSDSSSDSSDSEYEGYATLFRPPHPVVFKEDLKPTFV</sequence>
<dbReference type="EMBL" id="CM041550">
    <property type="protein sequence ID" value="KAI3356315.1"/>
    <property type="molecule type" value="Genomic_DNA"/>
</dbReference>
<organism evidence="1 2">
    <name type="scientific">Scortum barcoo</name>
    <name type="common">barcoo grunter</name>
    <dbReference type="NCBI Taxonomy" id="214431"/>
    <lineage>
        <taxon>Eukaryota</taxon>
        <taxon>Metazoa</taxon>
        <taxon>Chordata</taxon>
        <taxon>Craniata</taxon>
        <taxon>Vertebrata</taxon>
        <taxon>Euteleostomi</taxon>
        <taxon>Actinopterygii</taxon>
        <taxon>Neopterygii</taxon>
        <taxon>Teleostei</taxon>
        <taxon>Neoteleostei</taxon>
        <taxon>Acanthomorphata</taxon>
        <taxon>Eupercaria</taxon>
        <taxon>Centrarchiformes</taxon>
        <taxon>Terapontoidei</taxon>
        <taxon>Terapontidae</taxon>
        <taxon>Scortum</taxon>
    </lineage>
</organism>
<comment type="caution">
    <text evidence="1">The sequence shown here is derived from an EMBL/GenBank/DDBJ whole genome shotgun (WGS) entry which is preliminary data.</text>
</comment>
<keyword evidence="2" id="KW-1185">Reference proteome</keyword>
<protein>
    <submittedName>
        <fullName evidence="1">Uncharacterized protein</fullName>
    </submittedName>
</protein>
<reference evidence="1" key="1">
    <citation type="submission" date="2022-04" db="EMBL/GenBank/DDBJ databases">
        <title>Jade perch genome.</title>
        <authorList>
            <person name="Chao B."/>
        </authorList>
    </citation>
    <scope>NUCLEOTIDE SEQUENCE</scope>
    <source>
        <strain evidence="1">CB-2022</strain>
    </source>
</reference>